<dbReference type="OrthoDB" id="613884at2"/>
<dbReference type="Pfam" id="PF08220">
    <property type="entry name" value="HTH_DeoR"/>
    <property type="match status" value="1"/>
</dbReference>
<name>A0A4U3KR21_9BACT</name>
<dbReference type="SMART" id="SM00420">
    <property type="entry name" value="HTH_DEOR"/>
    <property type="match status" value="1"/>
</dbReference>
<dbReference type="AlphaFoldDB" id="A0A4U3KR21"/>
<dbReference type="InterPro" id="IPR038461">
    <property type="entry name" value="Schlafen_AlbA_2_dom_sf"/>
</dbReference>
<dbReference type="InterPro" id="IPR036388">
    <property type="entry name" value="WH-like_DNA-bd_sf"/>
</dbReference>
<organism evidence="4 5">
    <name type="scientific">Ilyomonas limi</name>
    <dbReference type="NCBI Taxonomy" id="2575867"/>
    <lineage>
        <taxon>Bacteria</taxon>
        <taxon>Pseudomonadati</taxon>
        <taxon>Bacteroidota</taxon>
        <taxon>Chitinophagia</taxon>
        <taxon>Chitinophagales</taxon>
        <taxon>Chitinophagaceae</taxon>
        <taxon>Ilyomonas</taxon>
    </lineage>
</organism>
<comment type="caution">
    <text evidence="4">The sequence shown here is derived from an EMBL/GenBank/DDBJ whole genome shotgun (WGS) entry which is preliminary data.</text>
</comment>
<reference evidence="4 5" key="1">
    <citation type="submission" date="2019-05" db="EMBL/GenBank/DDBJ databases">
        <title>Panacibacter sp. strain 17mud1-8 Genome sequencing and assembly.</title>
        <authorList>
            <person name="Chhetri G."/>
        </authorList>
    </citation>
    <scope>NUCLEOTIDE SEQUENCE [LARGE SCALE GENOMIC DNA]</scope>
    <source>
        <strain evidence="4 5">17mud1-8</strain>
    </source>
</reference>
<sequence>MPEHQNIEYKQSWHEDYLKWIVGFANSQGGTIYIGKDDKGNVVDVPDYKKLLEDLPNKIRDILGIMVEVNLHELEGKHYLEIVTPPYAVPISLRGVFYTRSGSTRQELKGNALTEFLLRKTGKTWDDVTEPSASITDINTAAVDQFIEVAAKSGRLPDVQGLSLAELLEKLRLTEEGKLKRAAIILFGKDPGRFFPNMLVKMGRFGTTDDDLRFQETAEGNLVHLLNEVPDTLNRKFFVKPVNFEGLQRIEKGEYPVAALREMLLNALVHRDYMGSMVQIRMYDSRFSIWNEGFLPQGLTLDALKRQHPSRPRNPLIADVCFKGGYIDAWGRGTLKIINSCREAGLPEPEMKEQDGGMLVTLFKDVYQENLLATYHLNDRQKQALQLWKEAGEITTGNYQSKFGVTDRTARRDLTELVTLGLLVKTGDKKSSKYLFRK</sequence>
<dbReference type="Gene3D" id="3.30.950.30">
    <property type="entry name" value="Schlafen, AAA domain"/>
    <property type="match status" value="1"/>
</dbReference>
<protein>
    <submittedName>
        <fullName evidence="4">DeoR family transcriptional regulator</fullName>
    </submittedName>
</protein>
<dbReference type="RefSeq" id="WP_137263894.1">
    <property type="nucleotide sequence ID" value="NZ_SZQL01000027.1"/>
</dbReference>
<dbReference type="Gene3D" id="1.10.10.10">
    <property type="entry name" value="Winged helix-like DNA-binding domain superfamily/Winged helix DNA-binding domain"/>
    <property type="match status" value="1"/>
</dbReference>
<dbReference type="PANTHER" id="PTHR30595:SF6">
    <property type="entry name" value="SCHLAFEN ALBA-2 DOMAIN-CONTAINING PROTEIN"/>
    <property type="match status" value="1"/>
</dbReference>
<dbReference type="GO" id="GO:0003700">
    <property type="term" value="F:DNA-binding transcription factor activity"/>
    <property type="evidence" value="ECO:0007669"/>
    <property type="project" value="InterPro"/>
</dbReference>
<evidence type="ECO:0000313" key="4">
    <source>
        <dbReference type="EMBL" id="TKK64845.1"/>
    </source>
</evidence>
<dbReference type="Gene3D" id="3.30.565.60">
    <property type="match status" value="1"/>
</dbReference>
<dbReference type="Pfam" id="PF13749">
    <property type="entry name" value="HATPase_c_4"/>
    <property type="match status" value="1"/>
</dbReference>
<keyword evidence="2" id="KW-0804">Transcription</keyword>
<dbReference type="InterPro" id="IPR007421">
    <property type="entry name" value="Schlafen_AlbA_2_dom"/>
</dbReference>
<dbReference type="PROSITE" id="PS51000">
    <property type="entry name" value="HTH_DEOR_2"/>
    <property type="match status" value="1"/>
</dbReference>
<evidence type="ECO:0000259" key="3">
    <source>
        <dbReference type="PROSITE" id="PS51000"/>
    </source>
</evidence>
<dbReference type="Pfam" id="PF04326">
    <property type="entry name" value="SLFN_AlbA_2"/>
    <property type="match status" value="1"/>
</dbReference>
<dbReference type="Proteomes" id="UP000305848">
    <property type="component" value="Unassembled WGS sequence"/>
</dbReference>
<evidence type="ECO:0000256" key="2">
    <source>
        <dbReference type="ARBA" id="ARBA00023163"/>
    </source>
</evidence>
<keyword evidence="5" id="KW-1185">Reference proteome</keyword>
<gene>
    <name evidence="4" type="ORF">FC093_21565</name>
</gene>
<proteinExistence type="predicted"/>
<accession>A0A4U3KR21</accession>
<dbReference type="SUPFAM" id="SSF46785">
    <property type="entry name" value="Winged helix' DNA-binding domain"/>
    <property type="match status" value="1"/>
</dbReference>
<dbReference type="InterPro" id="IPR038475">
    <property type="entry name" value="RecG_C_sf"/>
</dbReference>
<dbReference type="InterPro" id="IPR001034">
    <property type="entry name" value="DeoR_HTH"/>
</dbReference>
<evidence type="ECO:0000313" key="5">
    <source>
        <dbReference type="Proteomes" id="UP000305848"/>
    </source>
</evidence>
<feature type="domain" description="HTH deoR-type" evidence="3">
    <location>
        <begin position="377"/>
        <end position="432"/>
    </location>
</feature>
<evidence type="ECO:0000256" key="1">
    <source>
        <dbReference type="ARBA" id="ARBA00023015"/>
    </source>
</evidence>
<dbReference type="PANTHER" id="PTHR30595">
    <property type="entry name" value="GLPR-RELATED TRANSCRIPTIONAL REPRESSOR"/>
    <property type="match status" value="1"/>
</dbReference>
<dbReference type="InterPro" id="IPR036390">
    <property type="entry name" value="WH_DNA-bd_sf"/>
</dbReference>
<keyword evidence="1" id="KW-0805">Transcription regulation</keyword>
<dbReference type="EMBL" id="SZQL01000027">
    <property type="protein sequence ID" value="TKK64845.1"/>
    <property type="molecule type" value="Genomic_DNA"/>
</dbReference>